<dbReference type="InterPro" id="IPR000121">
    <property type="entry name" value="PEP_util_C"/>
</dbReference>
<accession>A0A1C7PBR6</accession>
<evidence type="ECO:0000256" key="3">
    <source>
        <dbReference type="ARBA" id="ARBA00002728"/>
    </source>
</evidence>
<dbReference type="SUPFAM" id="SSF51621">
    <property type="entry name" value="Phosphoenolpyruvate/pyruvate domain"/>
    <property type="match status" value="1"/>
</dbReference>
<comment type="subcellular location">
    <subcellularLocation>
        <location evidence="4 17">Cytoplasm</location>
    </subcellularLocation>
</comment>
<feature type="domain" description="PEP-utilising enzyme mobile" evidence="22">
    <location>
        <begin position="181"/>
        <end position="250"/>
    </location>
</feature>
<evidence type="ECO:0000256" key="1">
    <source>
        <dbReference type="ARBA" id="ARBA00000683"/>
    </source>
</evidence>
<dbReference type="Pfam" id="PF02896">
    <property type="entry name" value="PEP-utilizers_C"/>
    <property type="match status" value="1"/>
</dbReference>
<evidence type="ECO:0000256" key="16">
    <source>
        <dbReference type="ARBA" id="ARBA00033235"/>
    </source>
</evidence>
<feature type="coiled-coil region" evidence="21">
    <location>
        <begin position="51"/>
        <end position="114"/>
    </location>
</feature>
<feature type="domain" description="Phosphotransferase system enzyme I N-terminal" evidence="24">
    <location>
        <begin position="14"/>
        <end position="137"/>
    </location>
</feature>
<evidence type="ECO:0000313" key="26">
    <source>
        <dbReference type="Proteomes" id="UP000176204"/>
    </source>
</evidence>
<dbReference type="Gene3D" id="3.20.20.60">
    <property type="entry name" value="Phosphoenolpyruvate-binding domains"/>
    <property type="match status" value="1"/>
</dbReference>
<keyword evidence="8 17" id="KW-0813">Transport</keyword>
<evidence type="ECO:0000256" key="11">
    <source>
        <dbReference type="ARBA" id="ARBA00022679"/>
    </source>
</evidence>
<dbReference type="PANTHER" id="PTHR46244">
    <property type="entry name" value="PHOSPHOENOLPYRUVATE-PROTEIN PHOSPHOTRANSFERASE"/>
    <property type="match status" value="1"/>
</dbReference>
<evidence type="ECO:0000256" key="4">
    <source>
        <dbReference type="ARBA" id="ARBA00004496"/>
    </source>
</evidence>
<keyword evidence="21" id="KW-0175">Coiled coil</keyword>
<dbReference type="GO" id="GO:0008965">
    <property type="term" value="F:phosphoenolpyruvate-protein phosphotransferase activity"/>
    <property type="evidence" value="ECO:0007669"/>
    <property type="project" value="UniProtKB-EC"/>
</dbReference>
<comment type="similarity">
    <text evidence="5 17">Belongs to the PEP-utilizing enzyme family.</text>
</comment>
<feature type="binding site" evidence="19">
    <location>
        <position position="321"/>
    </location>
    <ligand>
        <name>phosphoenolpyruvate</name>
        <dbReference type="ChEBI" id="CHEBI:58702"/>
    </ligand>
</feature>
<evidence type="ECO:0000256" key="2">
    <source>
        <dbReference type="ARBA" id="ARBA00001946"/>
    </source>
</evidence>
<keyword evidence="14 17" id="KW-0418">Kinase</keyword>
<dbReference type="InterPro" id="IPR006318">
    <property type="entry name" value="PTS_EI-like"/>
</dbReference>
<sequence length="603" mass="67363">MIQSTKLLAEQRLEGIPVSPGIAVGHLHIQARGVMAPEHYAIHPSEVEAEWERFEKALRLTEEQLESLKVRVATASGEKEAAIFDAHILFLADKALLKNVRMELEKRLQNIESVFYAVVQNFLESLRRVDDPYLRSRTSDMEDVMVRVLENLKTGVLQQPLPQHAGSGEAEEEDDEDGATHILIAYDLTPSDTAAMDRERILGFATETGSDVSHTAILARSLGLPAIVGISRLVLDTTERQEAILDGYRGRLILNPTEETKHEYSRLQIEKEKAYKTLEAMRDLPTETKDGRHIRLAANVEFAHECENIKASGAEGVGLYRTEFFLLGEKKLPDEEAQTRHYTNLIKGCAPHEVVFRTLDAGGDKLPFEMLDEPESNPFLGWRGIRVSLSRPAIFKEQLRAILRASAAGSCGIMFPMISGVTEVIRVRELFEECKKELRDEGVPYGDDIRVGVMIEVPSAAMIADVLAEQVDFFSIGTNDLTQYTIAVDRVNARVARMFRPTHPGVIRLIDMTISAGERHGVPTSICGEMAGDITMLPLLIGLGAREVSVGVHMVPIIRYAIRHLHYWECKDVARQALQAHDSMTVRALSEALARRSYPKLFN</sequence>
<dbReference type="NCBIfam" id="TIGR01417">
    <property type="entry name" value="PTS_I_fam"/>
    <property type="match status" value="1"/>
</dbReference>
<dbReference type="Pfam" id="PF00391">
    <property type="entry name" value="PEP-utilizers"/>
    <property type="match status" value="1"/>
</dbReference>
<comment type="catalytic activity">
    <reaction evidence="1 17">
        <text>L-histidyl-[protein] + phosphoenolpyruvate = N(pros)-phospho-L-histidyl-[protein] + pyruvate</text>
        <dbReference type="Rhea" id="RHEA:23880"/>
        <dbReference type="Rhea" id="RHEA-COMP:9745"/>
        <dbReference type="Rhea" id="RHEA-COMP:9746"/>
        <dbReference type="ChEBI" id="CHEBI:15361"/>
        <dbReference type="ChEBI" id="CHEBI:29979"/>
        <dbReference type="ChEBI" id="CHEBI:58702"/>
        <dbReference type="ChEBI" id="CHEBI:64837"/>
        <dbReference type="EC" id="2.7.3.9"/>
    </reaction>
</comment>
<feature type="active site" description="Proton donor" evidence="18">
    <location>
        <position position="527"/>
    </location>
</feature>
<name>A0A1C7PBR6_9BACT</name>
<dbReference type="RefSeq" id="WP_067775795.1">
    <property type="nucleotide sequence ID" value="NZ_LIGX01000023.1"/>
</dbReference>
<reference evidence="26" key="1">
    <citation type="submission" date="2016-09" db="EMBL/GenBank/DDBJ databases">
        <authorList>
            <person name="Koehorst J."/>
        </authorList>
    </citation>
    <scope>NUCLEOTIDE SEQUENCE [LARGE SCALE GENOMIC DNA]</scope>
</reference>
<dbReference type="PROSITE" id="PS00742">
    <property type="entry name" value="PEP_ENZYMES_2"/>
    <property type="match status" value="1"/>
</dbReference>
<evidence type="ECO:0000256" key="6">
    <source>
        <dbReference type="ARBA" id="ARBA00012232"/>
    </source>
</evidence>
<evidence type="ECO:0000256" key="5">
    <source>
        <dbReference type="ARBA" id="ARBA00007837"/>
    </source>
</evidence>
<keyword evidence="11 17" id="KW-0808">Transferase</keyword>
<feature type="domain" description="PEP-utilising enzyme C-terminal" evidence="23">
    <location>
        <begin position="278"/>
        <end position="566"/>
    </location>
</feature>
<evidence type="ECO:0000259" key="23">
    <source>
        <dbReference type="Pfam" id="PF02896"/>
    </source>
</evidence>
<dbReference type="EMBL" id="LT629973">
    <property type="protein sequence ID" value="SEH94833.1"/>
    <property type="molecule type" value="Genomic_DNA"/>
</dbReference>
<dbReference type="SUPFAM" id="SSF52009">
    <property type="entry name" value="Phosphohistidine domain"/>
    <property type="match status" value="1"/>
</dbReference>
<dbReference type="GO" id="GO:0046872">
    <property type="term" value="F:metal ion binding"/>
    <property type="evidence" value="ECO:0007669"/>
    <property type="project" value="UniProtKB-KW"/>
</dbReference>
<dbReference type="PIRSF" id="PIRSF000732">
    <property type="entry name" value="PTS_enzyme_I"/>
    <property type="match status" value="1"/>
</dbReference>
<feature type="active site" description="Tele-phosphohistidine intermediate" evidence="18">
    <location>
        <position position="214"/>
    </location>
</feature>
<dbReference type="PRINTS" id="PR01736">
    <property type="entry name" value="PHPHTRNFRASE"/>
</dbReference>
<dbReference type="OrthoDB" id="9765468at2"/>
<comment type="cofactor">
    <cofactor evidence="2 17 20">
        <name>Mg(2+)</name>
        <dbReference type="ChEBI" id="CHEBI:18420"/>
    </cofactor>
</comment>
<gene>
    <name evidence="25" type="ORF">PYTT_1989</name>
</gene>
<evidence type="ECO:0000256" key="9">
    <source>
        <dbReference type="ARBA" id="ARBA00022490"/>
    </source>
</evidence>
<comment type="function">
    <text evidence="3 17">General (non sugar-specific) component of the phosphoenolpyruvate-dependent sugar phosphotransferase system (sugar PTS). This major carbohydrate active-transport system catalyzes the phosphorylation of incoming sugar substrates concomitantly with their translocation across the cell membrane. Enzyme I transfers the phosphoryl group from phosphoenolpyruvate (PEP) to the phosphoryl carrier protein (HPr).</text>
</comment>
<evidence type="ECO:0000256" key="10">
    <source>
        <dbReference type="ARBA" id="ARBA00022597"/>
    </source>
</evidence>
<dbReference type="InterPro" id="IPR036618">
    <property type="entry name" value="PtsI_HPr-bd_sf"/>
</dbReference>
<dbReference type="GO" id="GO:0016301">
    <property type="term" value="F:kinase activity"/>
    <property type="evidence" value="ECO:0007669"/>
    <property type="project" value="UniProtKB-KW"/>
</dbReference>
<feature type="binding site" evidence="20">
    <location>
        <position position="480"/>
    </location>
    <ligand>
        <name>Mg(2+)</name>
        <dbReference type="ChEBI" id="CHEBI:18420"/>
    </ligand>
</feature>
<keyword evidence="10 17" id="KW-0762">Sugar transport</keyword>
<dbReference type="GO" id="GO:0005737">
    <property type="term" value="C:cytoplasm"/>
    <property type="evidence" value="ECO:0007669"/>
    <property type="project" value="UniProtKB-SubCell"/>
</dbReference>
<evidence type="ECO:0000313" key="25">
    <source>
        <dbReference type="EMBL" id="SEH94833.1"/>
    </source>
</evidence>
<evidence type="ECO:0000256" key="15">
    <source>
        <dbReference type="ARBA" id="ARBA00022842"/>
    </source>
</evidence>
<dbReference type="KEGG" id="agl:PYTT_1989"/>
<dbReference type="InterPro" id="IPR023151">
    <property type="entry name" value="PEP_util_CS"/>
</dbReference>
<dbReference type="PANTHER" id="PTHR46244:SF3">
    <property type="entry name" value="PHOSPHOENOLPYRUVATE-PROTEIN PHOSPHOTRANSFERASE"/>
    <property type="match status" value="1"/>
</dbReference>
<dbReference type="EC" id="2.7.3.9" evidence="6 17"/>
<evidence type="ECO:0000256" key="13">
    <source>
        <dbReference type="ARBA" id="ARBA00022723"/>
    </source>
</evidence>
<dbReference type="AlphaFoldDB" id="A0A1C7PBR6"/>
<dbReference type="Proteomes" id="UP000176204">
    <property type="component" value="Chromosome I"/>
</dbReference>
<evidence type="ECO:0000256" key="21">
    <source>
        <dbReference type="SAM" id="Coils"/>
    </source>
</evidence>
<keyword evidence="13 17" id="KW-0479">Metal-binding</keyword>
<dbReference type="InterPro" id="IPR036637">
    <property type="entry name" value="Phosphohistidine_dom_sf"/>
</dbReference>
<organism evidence="25 26">
    <name type="scientific">Akkermansia glycaniphila</name>
    <dbReference type="NCBI Taxonomy" id="1679444"/>
    <lineage>
        <taxon>Bacteria</taxon>
        <taxon>Pseudomonadati</taxon>
        <taxon>Verrucomicrobiota</taxon>
        <taxon>Verrucomicrobiia</taxon>
        <taxon>Verrucomicrobiales</taxon>
        <taxon>Akkermansiaceae</taxon>
        <taxon>Akkermansia</taxon>
    </lineage>
</organism>
<keyword evidence="26" id="KW-1185">Reference proteome</keyword>
<evidence type="ECO:0000256" key="7">
    <source>
        <dbReference type="ARBA" id="ARBA00016544"/>
    </source>
</evidence>
<evidence type="ECO:0000256" key="8">
    <source>
        <dbReference type="ARBA" id="ARBA00022448"/>
    </source>
</evidence>
<dbReference type="InterPro" id="IPR040442">
    <property type="entry name" value="Pyrv_kinase-like_dom_sf"/>
</dbReference>
<feature type="binding site" evidence="19">
    <location>
        <position position="357"/>
    </location>
    <ligand>
        <name>phosphoenolpyruvate</name>
        <dbReference type="ChEBI" id="CHEBI:58702"/>
    </ligand>
</feature>
<dbReference type="GO" id="GO:0009401">
    <property type="term" value="P:phosphoenolpyruvate-dependent sugar phosphotransferase system"/>
    <property type="evidence" value="ECO:0007669"/>
    <property type="project" value="UniProtKB-KW"/>
</dbReference>
<dbReference type="SUPFAM" id="SSF47831">
    <property type="entry name" value="Enzyme I of the PEP:sugar phosphotransferase system HPr-binding (sub)domain"/>
    <property type="match status" value="1"/>
</dbReference>
<feature type="binding site" evidence="20">
    <location>
        <position position="456"/>
    </location>
    <ligand>
        <name>Mg(2+)</name>
        <dbReference type="ChEBI" id="CHEBI:18420"/>
    </ligand>
</feature>
<keyword evidence="15 17" id="KW-0460">Magnesium</keyword>
<evidence type="ECO:0000256" key="17">
    <source>
        <dbReference type="PIRNR" id="PIRNR000732"/>
    </source>
</evidence>
<evidence type="ECO:0000256" key="12">
    <source>
        <dbReference type="ARBA" id="ARBA00022683"/>
    </source>
</evidence>
<proteinExistence type="inferred from homology"/>
<dbReference type="Gene3D" id="3.50.30.10">
    <property type="entry name" value="Phosphohistidine domain"/>
    <property type="match status" value="1"/>
</dbReference>
<dbReference type="PATRIC" id="fig|1679444.3.peg.575"/>
<dbReference type="InterPro" id="IPR024692">
    <property type="entry name" value="PTS_EI"/>
</dbReference>
<evidence type="ECO:0000256" key="19">
    <source>
        <dbReference type="PIRSR" id="PIRSR000732-2"/>
    </source>
</evidence>
<keyword evidence="12 17" id="KW-0598">Phosphotransferase system</keyword>
<dbReference type="STRING" id="1679444.PYTT_1989"/>
<protein>
    <recommendedName>
        <fullName evidence="7 17">Phosphoenolpyruvate-protein phosphotransferase</fullName>
        <ecNumber evidence="6 17">2.7.3.9</ecNumber>
    </recommendedName>
    <alternativeName>
        <fullName evidence="16 17">Phosphotransferase system, enzyme I</fullName>
    </alternativeName>
</protein>
<dbReference type="InterPro" id="IPR015813">
    <property type="entry name" value="Pyrv/PenolPyrv_kinase-like_dom"/>
</dbReference>
<dbReference type="InterPro" id="IPR050499">
    <property type="entry name" value="PEP-utilizing_PTS_enzyme"/>
</dbReference>
<dbReference type="Gene3D" id="1.10.274.10">
    <property type="entry name" value="PtsI, HPr-binding domain"/>
    <property type="match status" value="1"/>
</dbReference>
<dbReference type="Pfam" id="PF05524">
    <property type="entry name" value="PEP-utilisers_N"/>
    <property type="match status" value="1"/>
</dbReference>
<feature type="binding site" evidence="19">
    <location>
        <position position="490"/>
    </location>
    <ligand>
        <name>phosphoenolpyruvate</name>
        <dbReference type="ChEBI" id="CHEBI:58702"/>
    </ligand>
</feature>
<evidence type="ECO:0000256" key="14">
    <source>
        <dbReference type="ARBA" id="ARBA00022777"/>
    </source>
</evidence>
<dbReference type="InterPro" id="IPR008279">
    <property type="entry name" value="PEP-util_enz_mobile_dom"/>
</dbReference>
<evidence type="ECO:0000259" key="22">
    <source>
        <dbReference type="Pfam" id="PF00391"/>
    </source>
</evidence>
<dbReference type="InterPro" id="IPR008731">
    <property type="entry name" value="PTS_EIN"/>
</dbReference>
<feature type="binding site" evidence="19">
    <location>
        <begin position="479"/>
        <end position="480"/>
    </location>
    <ligand>
        <name>phosphoenolpyruvate</name>
        <dbReference type="ChEBI" id="CHEBI:58702"/>
    </ligand>
</feature>
<evidence type="ECO:0000256" key="18">
    <source>
        <dbReference type="PIRSR" id="PIRSR000732-1"/>
    </source>
</evidence>
<keyword evidence="9 17" id="KW-0963">Cytoplasm</keyword>
<evidence type="ECO:0000256" key="20">
    <source>
        <dbReference type="PIRSR" id="PIRSR000732-3"/>
    </source>
</evidence>
<evidence type="ECO:0000259" key="24">
    <source>
        <dbReference type="Pfam" id="PF05524"/>
    </source>
</evidence>
<keyword evidence="25" id="KW-0670">Pyruvate</keyword>